<evidence type="ECO:0000313" key="1">
    <source>
        <dbReference type="EMBL" id="VVE56093.1"/>
    </source>
</evidence>
<dbReference type="Proteomes" id="UP000406256">
    <property type="component" value="Unassembled WGS sequence"/>
</dbReference>
<gene>
    <name evidence="1" type="ORF">PAN31108_05064</name>
</gene>
<protein>
    <submittedName>
        <fullName evidence="1">Uncharacterized protein</fullName>
    </submittedName>
</protein>
<keyword evidence="2" id="KW-1185">Reference proteome</keyword>
<dbReference type="OrthoDB" id="681143at28216"/>
<proteinExistence type="predicted"/>
<dbReference type="AlphaFoldDB" id="A0A5E4Z766"/>
<sequence length="193" mass="22088">MHTLNQKVPPERRLHLVQTAQAWRAYLLGDAPGLGEHKCYLFLDREFSAEQIKSSRSLNHVDLRFTIEHGVALVTNFIRVPYRYIAYAKLGPFIFVGTVQDVFRGKLDHLMAPWREIASNVTAESEVDDNAQVPDEVVATIDELASRWRFSDADMKPERRSQLLTRFAALTPNAMLKRLHEKDETLLRGGNDT</sequence>
<organism evidence="1 2">
    <name type="scientific">Pandoraea anhela</name>
    <dbReference type="NCBI Taxonomy" id="2508295"/>
    <lineage>
        <taxon>Bacteria</taxon>
        <taxon>Pseudomonadati</taxon>
        <taxon>Pseudomonadota</taxon>
        <taxon>Betaproteobacteria</taxon>
        <taxon>Burkholderiales</taxon>
        <taxon>Burkholderiaceae</taxon>
        <taxon>Pandoraea</taxon>
    </lineage>
</organism>
<reference evidence="1 2" key="1">
    <citation type="submission" date="2019-08" db="EMBL/GenBank/DDBJ databases">
        <authorList>
            <person name="Peeters C."/>
        </authorList>
    </citation>
    <scope>NUCLEOTIDE SEQUENCE [LARGE SCALE GENOMIC DNA]</scope>
    <source>
        <strain evidence="1 2">LMG 31108</strain>
    </source>
</reference>
<dbReference type="EMBL" id="CABPSB010000033">
    <property type="protein sequence ID" value="VVE56093.1"/>
    <property type="molecule type" value="Genomic_DNA"/>
</dbReference>
<evidence type="ECO:0000313" key="2">
    <source>
        <dbReference type="Proteomes" id="UP000406256"/>
    </source>
</evidence>
<accession>A0A5E4Z766</accession>
<dbReference type="RefSeq" id="WP_150671507.1">
    <property type="nucleotide sequence ID" value="NZ_CABPSB010000033.1"/>
</dbReference>
<name>A0A5E4Z766_9BURK</name>